<keyword evidence="4 5" id="KW-0472">Membrane</keyword>
<accession>A0A8J3HCE9</accession>
<keyword evidence="7" id="KW-1185">Reference proteome</keyword>
<keyword evidence="3 5" id="KW-1133">Transmembrane helix</keyword>
<dbReference type="Pfam" id="PF07869">
    <property type="entry name" value="DUF1656"/>
    <property type="match status" value="1"/>
</dbReference>
<dbReference type="InterPro" id="IPR012451">
    <property type="entry name" value="DUF1656"/>
</dbReference>
<feature type="transmembrane region" description="Helical" evidence="5">
    <location>
        <begin position="7"/>
        <end position="26"/>
    </location>
</feature>
<reference evidence="6" key="2">
    <citation type="submission" date="2020-09" db="EMBL/GenBank/DDBJ databases">
        <authorList>
            <person name="Sun Q."/>
            <person name="Zhou Y."/>
        </authorList>
    </citation>
    <scope>NUCLEOTIDE SEQUENCE</scope>
    <source>
        <strain evidence="6">CGMCC 1.7081</strain>
    </source>
</reference>
<comment type="caution">
    <text evidence="6">The sequence shown here is derived from an EMBL/GenBank/DDBJ whole genome shotgun (WGS) entry which is preliminary data.</text>
</comment>
<name>A0A8J3HCE9_9RHOB</name>
<evidence type="ECO:0000313" key="7">
    <source>
        <dbReference type="Proteomes" id="UP000611500"/>
    </source>
</evidence>
<dbReference type="RefSeq" id="WP_028095294.1">
    <property type="nucleotide sequence ID" value="NZ_BNAP01000037.1"/>
</dbReference>
<dbReference type="EMBL" id="BNAP01000037">
    <property type="protein sequence ID" value="GHH03384.1"/>
    <property type="molecule type" value="Genomic_DNA"/>
</dbReference>
<evidence type="ECO:0000256" key="1">
    <source>
        <dbReference type="ARBA" id="ARBA00022475"/>
    </source>
</evidence>
<keyword evidence="1" id="KW-1003">Cell membrane</keyword>
<dbReference type="AlphaFoldDB" id="A0A8J3HCE9"/>
<reference evidence="6" key="1">
    <citation type="journal article" date="2014" name="Int. J. Syst. Evol. Microbiol.">
        <title>Complete genome sequence of Corynebacterium casei LMG S-19264T (=DSM 44701T), isolated from a smear-ripened cheese.</title>
        <authorList>
            <consortium name="US DOE Joint Genome Institute (JGI-PGF)"/>
            <person name="Walter F."/>
            <person name="Albersmeier A."/>
            <person name="Kalinowski J."/>
            <person name="Ruckert C."/>
        </authorList>
    </citation>
    <scope>NUCLEOTIDE SEQUENCE</scope>
    <source>
        <strain evidence="6">CGMCC 1.7081</strain>
    </source>
</reference>
<dbReference type="PROSITE" id="PS51257">
    <property type="entry name" value="PROKAR_LIPOPROTEIN"/>
    <property type="match status" value="1"/>
</dbReference>
<sequence length="69" mass="7694">MKPDIDLFGIFIPSLLIAALACYLVYRLLHAGLARTGLYRHVWHPALFDVALYFTVLGTVMLCLEQAAS</sequence>
<evidence type="ECO:0000313" key="6">
    <source>
        <dbReference type="EMBL" id="GHH03384.1"/>
    </source>
</evidence>
<evidence type="ECO:0000256" key="3">
    <source>
        <dbReference type="ARBA" id="ARBA00022989"/>
    </source>
</evidence>
<feature type="transmembrane region" description="Helical" evidence="5">
    <location>
        <begin position="46"/>
        <end position="64"/>
    </location>
</feature>
<organism evidence="6 7">
    <name type="scientific">Pseudodonghicola xiamenensis</name>
    <dbReference type="NCBI Taxonomy" id="337702"/>
    <lineage>
        <taxon>Bacteria</taxon>
        <taxon>Pseudomonadati</taxon>
        <taxon>Pseudomonadota</taxon>
        <taxon>Alphaproteobacteria</taxon>
        <taxon>Rhodobacterales</taxon>
        <taxon>Paracoccaceae</taxon>
        <taxon>Pseudodonghicola</taxon>
    </lineage>
</organism>
<proteinExistence type="predicted"/>
<evidence type="ECO:0000256" key="4">
    <source>
        <dbReference type="ARBA" id="ARBA00023136"/>
    </source>
</evidence>
<dbReference type="Proteomes" id="UP000611500">
    <property type="component" value="Unassembled WGS sequence"/>
</dbReference>
<evidence type="ECO:0000256" key="5">
    <source>
        <dbReference type="SAM" id="Phobius"/>
    </source>
</evidence>
<keyword evidence="2 5" id="KW-0812">Transmembrane</keyword>
<evidence type="ECO:0000256" key="2">
    <source>
        <dbReference type="ARBA" id="ARBA00022692"/>
    </source>
</evidence>
<protein>
    <submittedName>
        <fullName evidence="6">DUF1656 domain-containing protein</fullName>
    </submittedName>
</protein>
<gene>
    <name evidence="6" type="ORF">GCM10010961_41400</name>
</gene>